<accession>A0ABX7R3Y9</accession>
<dbReference type="Pfam" id="PF14452">
    <property type="entry name" value="Multi_ubiq"/>
    <property type="match status" value="1"/>
</dbReference>
<organism evidence="2 3">
    <name type="scientific">Shewanella sedimentimangrovi</name>
    <dbReference type="NCBI Taxonomy" id="2814293"/>
    <lineage>
        <taxon>Bacteria</taxon>
        <taxon>Pseudomonadati</taxon>
        <taxon>Pseudomonadota</taxon>
        <taxon>Gammaproteobacteria</taxon>
        <taxon>Alteromonadales</taxon>
        <taxon>Shewanellaceae</taxon>
        <taxon>Shewanella</taxon>
    </lineage>
</organism>
<evidence type="ECO:0000313" key="3">
    <source>
        <dbReference type="Proteomes" id="UP000663207"/>
    </source>
</evidence>
<dbReference type="Proteomes" id="UP000663207">
    <property type="component" value="Chromosome"/>
</dbReference>
<feature type="domain" description="Multi-ubiquitin" evidence="1">
    <location>
        <begin position="14"/>
        <end position="79"/>
    </location>
</feature>
<sequence>MNKNLDHDSKPKNIIINGTPTKFNGDEISYSQLVELAFPGGAAIVYTVTYTGPQMADGTLAQGQSIKIRNGVKFYVTKTNRS</sequence>
<reference evidence="2 3" key="1">
    <citation type="submission" date="2021-03" db="EMBL/GenBank/DDBJ databases">
        <title>Novel species identification of genus Shewanella.</title>
        <authorList>
            <person name="Liu G."/>
            <person name="Zhang Q."/>
        </authorList>
    </citation>
    <scope>NUCLEOTIDE SEQUENCE [LARGE SCALE GENOMIC DNA]</scope>
    <source>
        <strain evidence="2 3">FJAT-52962</strain>
    </source>
</reference>
<dbReference type="RefSeq" id="WP_207380974.1">
    <property type="nucleotide sequence ID" value="NZ_CP071502.1"/>
</dbReference>
<keyword evidence="3" id="KW-1185">Reference proteome</keyword>
<name>A0ABX7R3Y9_9GAMM</name>
<gene>
    <name evidence="2" type="ORF">JYB85_02855</name>
</gene>
<protein>
    <submittedName>
        <fullName evidence="2">Multiubiquitin domain-containing protein</fullName>
    </submittedName>
</protein>
<evidence type="ECO:0000259" key="1">
    <source>
        <dbReference type="Pfam" id="PF14452"/>
    </source>
</evidence>
<dbReference type="InterPro" id="IPR027802">
    <property type="entry name" value="Multi-ubiquitin_dom"/>
</dbReference>
<evidence type="ECO:0000313" key="2">
    <source>
        <dbReference type="EMBL" id="QSX37800.1"/>
    </source>
</evidence>
<proteinExistence type="predicted"/>
<dbReference type="EMBL" id="CP071502">
    <property type="protein sequence ID" value="QSX37800.1"/>
    <property type="molecule type" value="Genomic_DNA"/>
</dbReference>